<evidence type="ECO:0000313" key="15">
    <source>
        <dbReference type="Proteomes" id="UP000887159"/>
    </source>
</evidence>
<dbReference type="InterPro" id="IPR002110">
    <property type="entry name" value="Ankyrin_rpt"/>
</dbReference>
<feature type="repeat" description="ANK" evidence="12">
    <location>
        <begin position="163"/>
        <end position="195"/>
    </location>
</feature>
<evidence type="ECO:0000256" key="9">
    <source>
        <dbReference type="ARBA" id="ARBA00023028"/>
    </source>
</evidence>
<organism evidence="14 15">
    <name type="scientific">Trichonephila clavipes</name>
    <name type="common">Golden silk orbweaver</name>
    <name type="synonym">Nephila clavipes</name>
    <dbReference type="NCBI Taxonomy" id="2585209"/>
    <lineage>
        <taxon>Eukaryota</taxon>
        <taxon>Metazoa</taxon>
        <taxon>Ecdysozoa</taxon>
        <taxon>Arthropoda</taxon>
        <taxon>Chelicerata</taxon>
        <taxon>Arachnida</taxon>
        <taxon>Araneae</taxon>
        <taxon>Araneomorphae</taxon>
        <taxon>Entelegynae</taxon>
        <taxon>Araneoidea</taxon>
        <taxon>Nephilidae</taxon>
        <taxon>Trichonephila</taxon>
    </lineage>
</organism>
<evidence type="ECO:0000256" key="4">
    <source>
        <dbReference type="ARBA" id="ARBA00022525"/>
    </source>
</evidence>
<keyword evidence="9" id="KW-0638">Presynaptic neurotoxin</keyword>
<dbReference type="Gene3D" id="1.25.40.10">
    <property type="entry name" value="Tetratricopeptide repeat domain"/>
    <property type="match status" value="2"/>
</dbReference>
<keyword evidence="13" id="KW-0802">TPR repeat</keyword>
<evidence type="ECO:0000256" key="1">
    <source>
        <dbReference type="ARBA" id="ARBA00004175"/>
    </source>
</evidence>
<evidence type="ECO:0000256" key="2">
    <source>
        <dbReference type="ARBA" id="ARBA00004613"/>
    </source>
</evidence>
<dbReference type="GO" id="GO:0044218">
    <property type="term" value="C:other organism cell membrane"/>
    <property type="evidence" value="ECO:0007669"/>
    <property type="project" value="UniProtKB-KW"/>
</dbReference>
<evidence type="ECO:0000256" key="6">
    <source>
        <dbReference type="ARBA" id="ARBA00022656"/>
    </source>
</evidence>
<keyword evidence="6" id="KW-0800">Toxin</keyword>
<dbReference type="GO" id="GO:0006887">
    <property type="term" value="P:exocytosis"/>
    <property type="evidence" value="ECO:0007669"/>
    <property type="project" value="UniProtKB-KW"/>
</dbReference>
<dbReference type="GO" id="GO:0090729">
    <property type="term" value="F:toxin activity"/>
    <property type="evidence" value="ECO:0007669"/>
    <property type="project" value="UniProtKB-KW"/>
</dbReference>
<evidence type="ECO:0000256" key="12">
    <source>
        <dbReference type="PROSITE-ProRule" id="PRU00023"/>
    </source>
</evidence>
<evidence type="ECO:0000256" key="10">
    <source>
        <dbReference type="ARBA" id="ARBA00023043"/>
    </source>
</evidence>
<protein>
    <submittedName>
        <fullName evidence="14">Poly polymerase tankyrase-1</fullName>
    </submittedName>
</protein>
<evidence type="ECO:0000256" key="8">
    <source>
        <dbReference type="ARBA" id="ARBA00022737"/>
    </source>
</evidence>
<evidence type="ECO:0000256" key="3">
    <source>
        <dbReference type="ARBA" id="ARBA00022483"/>
    </source>
</evidence>
<dbReference type="GO" id="GO:0044231">
    <property type="term" value="C:host cell presynaptic membrane"/>
    <property type="evidence" value="ECO:0007669"/>
    <property type="project" value="UniProtKB-KW"/>
</dbReference>
<feature type="repeat" description="ANK" evidence="12">
    <location>
        <begin position="629"/>
        <end position="661"/>
    </location>
</feature>
<evidence type="ECO:0000256" key="13">
    <source>
        <dbReference type="PROSITE-ProRule" id="PRU00339"/>
    </source>
</evidence>
<dbReference type="InterPro" id="IPR011990">
    <property type="entry name" value="TPR-like_helical_dom_sf"/>
</dbReference>
<dbReference type="PROSITE" id="PS50297">
    <property type="entry name" value="ANK_REP_REGION"/>
    <property type="match status" value="5"/>
</dbReference>
<gene>
    <name evidence="14" type="primary">Tnks</name>
    <name evidence="14" type="ORF">TNCV_4896841</name>
</gene>
<dbReference type="SUPFAM" id="SSF48403">
    <property type="entry name" value="Ankyrin repeat"/>
    <property type="match status" value="2"/>
</dbReference>
<dbReference type="EMBL" id="BMAU01021368">
    <property type="protein sequence ID" value="GFY24003.1"/>
    <property type="molecule type" value="Genomic_DNA"/>
</dbReference>
<evidence type="ECO:0000256" key="11">
    <source>
        <dbReference type="ARBA" id="ARBA00023298"/>
    </source>
</evidence>
<sequence length="823" mass="92816">MEIDDLDGNNLTLLHIAATYGKANICELLIKRNADINAFSLNNETPFHLAAVNGHKDVIDILLHYGAYYNLRNKFKQTPLHKTQDESISSLLRTVKKLFDAVRSNDYSEVETQLKSNVSGFCFINANCATNDTLLHHASRNGYERIIEVLMKHKANPNIHDKDKCTPLHYAAEFSHFGIVTTLLSNGAVYNALSKSLKTPLKSAVDKHTIDLLSFLQNVFTKVRNKDTSVLLDLENIDLSTVKTVMRAKNLEGQTLIEAAILCGFKKTEELKELFQVDEIHFLKLADILLEKEKLMEAFCAYTRILKKRIEMFGSDNPSVLDIQVKIVRLLNIQGKYDASFPLLEEIHQKRKESLGEYHIETLAIQNQKAIILYKQENYEEALRIFKEVILKRKEILEPNDFDLLDSENGIAAVLLAMGKCAESSKISSEVLQKSSKKFGSLHMLTLVAQNNLAAALSKLKKYEEALNMFKKAFEISTTIFKLHHHLTLKVLFHIANTLIYQEKYEESFKILRELMDIQIVYFPHNYFDILSVEFHIGTILSNQGMTVTALRVFFALETRIATFCPNTILTEANKKEIQGIRFNLKRDGLECVFDRIKNEMKNVGNCGGKYFIKNLKCMQDDVNYQYMSGITPLHVAVANDDKNKVLALLGKGVDVLNVTAEGSTALHTAAINGFTDIAMTIINYTQQHNLSNLSNLINAATDSQSTALHFASNINTVMCLLRHGAVFDVKNALGQTPLDLARDKKVSILLKRICDLFDKAVKGKASLLNIIKRLDPGEVLATTNARNSQGNTLLQAVLLHKHKDLAKELCELLKKTTREKVP</sequence>
<comment type="caution">
    <text evidence="14">The sequence shown here is derived from an EMBL/GenBank/DDBJ whole genome shotgun (WGS) entry which is preliminary data.</text>
</comment>
<evidence type="ECO:0000256" key="5">
    <source>
        <dbReference type="ARBA" id="ARBA00022537"/>
    </source>
</evidence>
<keyword evidence="10 12" id="KW-0040">ANK repeat</keyword>
<evidence type="ECO:0000313" key="14">
    <source>
        <dbReference type="EMBL" id="GFY24003.1"/>
    </source>
</evidence>
<keyword evidence="5" id="KW-1052">Target cell membrane</keyword>
<dbReference type="InterPro" id="IPR019734">
    <property type="entry name" value="TPR_rpt"/>
</dbReference>
<evidence type="ECO:0000256" key="7">
    <source>
        <dbReference type="ARBA" id="ARBA00022699"/>
    </source>
</evidence>
<proteinExistence type="predicted"/>
<keyword evidence="11" id="KW-0472">Membrane</keyword>
<dbReference type="PANTHER" id="PTHR24171:SF9">
    <property type="entry name" value="ANKYRIN REPEAT DOMAIN-CONTAINING PROTEIN 39"/>
    <property type="match status" value="1"/>
</dbReference>
<dbReference type="SMART" id="SM00248">
    <property type="entry name" value="ANK"/>
    <property type="match status" value="9"/>
</dbReference>
<keyword evidence="3" id="KW-0268">Exocytosis</keyword>
<dbReference type="SUPFAM" id="SSF48452">
    <property type="entry name" value="TPR-like"/>
    <property type="match status" value="2"/>
</dbReference>
<dbReference type="AlphaFoldDB" id="A0A8X7B9H5"/>
<reference evidence="14" key="1">
    <citation type="submission" date="2020-08" db="EMBL/GenBank/DDBJ databases">
        <title>Multicomponent nature underlies the extraordinary mechanical properties of spider dragline silk.</title>
        <authorList>
            <person name="Kono N."/>
            <person name="Nakamura H."/>
            <person name="Mori M."/>
            <person name="Yoshida Y."/>
            <person name="Ohtoshi R."/>
            <person name="Malay A.D."/>
            <person name="Moran D.A.P."/>
            <person name="Tomita M."/>
            <person name="Numata K."/>
            <person name="Arakawa K."/>
        </authorList>
    </citation>
    <scope>NUCLEOTIDE SEQUENCE</scope>
</reference>
<dbReference type="PROSITE" id="PS50088">
    <property type="entry name" value="ANK_REPEAT"/>
    <property type="match status" value="5"/>
</dbReference>
<keyword evidence="7" id="KW-0528">Neurotoxin</keyword>
<dbReference type="Proteomes" id="UP000887159">
    <property type="component" value="Unassembled WGS sequence"/>
</dbReference>
<dbReference type="Pfam" id="PF12796">
    <property type="entry name" value="Ank_2"/>
    <property type="match status" value="3"/>
</dbReference>
<dbReference type="InterPro" id="IPR036770">
    <property type="entry name" value="Ankyrin_rpt-contain_sf"/>
</dbReference>
<feature type="repeat" description="ANK" evidence="12">
    <location>
        <begin position="130"/>
        <end position="162"/>
    </location>
</feature>
<feature type="repeat" description="TPR" evidence="13">
    <location>
        <begin position="447"/>
        <end position="480"/>
    </location>
</feature>
<keyword evidence="11" id="KW-1053">Target membrane</keyword>
<keyword evidence="4" id="KW-0964">Secreted</keyword>
<dbReference type="SMART" id="SM00028">
    <property type="entry name" value="TPR"/>
    <property type="match status" value="3"/>
</dbReference>
<dbReference type="PROSITE" id="PS50005">
    <property type="entry name" value="TPR"/>
    <property type="match status" value="1"/>
</dbReference>
<dbReference type="PANTHER" id="PTHR24171">
    <property type="entry name" value="ANKYRIN REPEAT DOMAIN-CONTAINING PROTEIN 39-RELATED"/>
    <property type="match status" value="1"/>
</dbReference>
<comment type="subcellular location">
    <subcellularLocation>
        <location evidence="2">Secreted</location>
    </subcellularLocation>
    <subcellularLocation>
        <location evidence="1">Target cell membrane</location>
    </subcellularLocation>
</comment>
<dbReference type="GO" id="GO:0005576">
    <property type="term" value="C:extracellular region"/>
    <property type="evidence" value="ECO:0007669"/>
    <property type="project" value="UniProtKB-SubCell"/>
</dbReference>
<accession>A0A8X7B9H5</accession>
<keyword evidence="8" id="KW-0677">Repeat</keyword>
<dbReference type="Pfam" id="PF13424">
    <property type="entry name" value="TPR_12"/>
    <property type="match status" value="2"/>
</dbReference>
<name>A0A8X7B9H5_TRICX</name>
<dbReference type="Gene3D" id="1.25.40.20">
    <property type="entry name" value="Ankyrin repeat-containing domain"/>
    <property type="match status" value="3"/>
</dbReference>
<feature type="repeat" description="ANK" evidence="12">
    <location>
        <begin position="42"/>
        <end position="74"/>
    </location>
</feature>
<feature type="repeat" description="ANK" evidence="12">
    <location>
        <begin position="9"/>
        <end position="41"/>
    </location>
</feature>
<keyword evidence="15" id="KW-1185">Reference proteome</keyword>